<dbReference type="Proteomes" id="UP000308652">
    <property type="component" value="Unassembled WGS sequence"/>
</dbReference>
<feature type="non-terminal residue" evidence="3">
    <location>
        <position position="85"/>
    </location>
</feature>
<evidence type="ECO:0000313" key="2">
    <source>
        <dbReference type="EMBL" id="TFK30994.1"/>
    </source>
</evidence>
<organism evidence="3 4">
    <name type="scientific">Crucibulum laeve</name>
    <dbReference type="NCBI Taxonomy" id="68775"/>
    <lineage>
        <taxon>Eukaryota</taxon>
        <taxon>Fungi</taxon>
        <taxon>Dikarya</taxon>
        <taxon>Basidiomycota</taxon>
        <taxon>Agaricomycotina</taxon>
        <taxon>Agaricomycetes</taxon>
        <taxon>Agaricomycetidae</taxon>
        <taxon>Agaricales</taxon>
        <taxon>Agaricineae</taxon>
        <taxon>Nidulariaceae</taxon>
        <taxon>Crucibulum</taxon>
    </lineage>
</organism>
<feature type="coiled-coil region" evidence="1">
    <location>
        <begin position="4"/>
        <end position="31"/>
    </location>
</feature>
<dbReference type="AlphaFoldDB" id="A0A5C3LXL9"/>
<gene>
    <name evidence="3" type="ORF">BDQ12DRAFT_571226</name>
    <name evidence="2" type="ORF">BDQ12DRAFT_619779</name>
</gene>
<sequence length="85" mass="9544">EKQLAEIQLSLEQLTLKRDSLRKSVESHRALISPARRLPGDIIQEIFLRCLPSKSNAVISSREAPIKLTQICSAWRDIAVSLPPL</sequence>
<reference evidence="3 4" key="1">
    <citation type="journal article" date="2019" name="Nat. Ecol. Evol.">
        <title>Megaphylogeny resolves global patterns of mushroom evolution.</title>
        <authorList>
            <person name="Varga T."/>
            <person name="Krizsan K."/>
            <person name="Foldi C."/>
            <person name="Dima B."/>
            <person name="Sanchez-Garcia M."/>
            <person name="Sanchez-Ramirez S."/>
            <person name="Szollosi G.J."/>
            <person name="Szarkandi J.G."/>
            <person name="Papp V."/>
            <person name="Albert L."/>
            <person name="Andreopoulos W."/>
            <person name="Angelini C."/>
            <person name="Antonin V."/>
            <person name="Barry K.W."/>
            <person name="Bougher N.L."/>
            <person name="Buchanan P."/>
            <person name="Buyck B."/>
            <person name="Bense V."/>
            <person name="Catcheside P."/>
            <person name="Chovatia M."/>
            <person name="Cooper J."/>
            <person name="Damon W."/>
            <person name="Desjardin D."/>
            <person name="Finy P."/>
            <person name="Geml J."/>
            <person name="Haridas S."/>
            <person name="Hughes K."/>
            <person name="Justo A."/>
            <person name="Karasinski D."/>
            <person name="Kautmanova I."/>
            <person name="Kiss B."/>
            <person name="Kocsube S."/>
            <person name="Kotiranta H."/>
            <person name="LaButti K.M."/>
            <person name="Lechner B.E."/>
            <person name="Liimatainen K."/>
            <person name="Lipzen A."/>
            <person name="Lukacs Z."/>
            <person name="Mihaltcheva S."/>
            <person name="Morgado L.N."/>
            <person name="Niskanen T."/>
            <person name="Noordeloos M.E."/>
            <person name="Ohm R.A."/>
            <person name="Ortiz-Santana B."/>
            <person name="Ovrebo C."/>
            <person name="Racz N."/>
            <person name="Riley R."/>
            <person name="Savchenko A."/>
            <person name="Shiryaev A."/>
            <person name="Soop K."/>
            <person name="Spirin V."/>
            <person name="Szebenyi C."/>
            <person name="Tomsovsky M."/>
            <person name="Tulloss R.E."/>
            <person name="Uehling J."/>
            <person name="Grigoriev I.V."/>
            <person name="Vagvolgyi C."/>
            <person name="Papp T."/>
            <person name="Martin F.M."/>
            <person name="Miettinen O."/>
            <person name="Hibbett D.S."/>
            <person name="Nagy L.G."/>
        </authorList>
    </citation>
    <scope>NUCLEOTIDE SEQUENCE [LARGE SCALE GENOMIC DNA]</scope>
    <source>
        <strain evidence="3 4">CBS 166.37</strain>
    </source>
</reference>
<dbReference type="EMBL" id="ML214080">
    <property type="protein sequence ID" value="TFK30994.1"/>
    <property type="molecule type" value="Genomic_DNA"/>
</dbReference>
<dbReference type="EMBL" id="ML213608">
    <property type="protein sequence ID" value="TFK37455.1"/>
    <property type="molecule type" value="Genomic_DNA"/>
</dbReference>
<proteinExistence type="predicted"/>
<dbReference type="OrthoDB" id="3221235at2759"/>
<evidence type="ECO:0008006" key="5">
    <source>
        <dbReference type="Google" id="ProtNLM"/>
    </source>
</evidence>
<evidence type="ECO:0000313" key="4">
    <source>
        <dbReference type="Proteomes" id="UP000308652"/>
    </source>
</evidence>
<protein>
    <recommendedName>
        <fullName evidence="5">F-box domain-containing protein</fullName>
    </recommendedName>
</protein>
<name>A0A5C3LXL9_9AGAR</name>
<keyword evidence="1" id="KW-0175">Coiled coil</keyword>
<feature type="non-terminal residue" evidence="3">
    <location>
        <position position="1"/>
    </location>
</feature>
<accession>A0A5C3LXL9</accession>
<keyword evidence="4" id="KW-1185">Reference proteome</keyword>
<evidence type="ECO:0000256" key="1">
    <source>
        <dbReference type="SAM" id="Coils"/>
    </source>
</evidence>
<evidence type="ECO:0000313" key="3">
    <source>
        <dbReference type="EMBL" id="TFK37455.1"/>
    </source>
</evidence>